<dbReference type="InterPro" id="IPR014942">
    <property type="entry name" value="AbiEii"/>
</dbReference>
<dbReference type="Pfam" id="PF08843">
    <property type="entry name" value="AbiEii"/>
    <property type="match status" value="1"/>
</dbReference>
<keyword evidence="2" id="KW-1185">Reference proteome</keyword>
<reference evidence="1 2" key="1">
    <citation type="submission" date="2019-07" db="EMBL/GenBank/DDBJ databases">
        <title>Caenimonas sedimenti sp. nov., isolated from activated sludge.</title>
        <authorList>
            <person name="Xu J."/>
        </authorList>
    </citation>
    <scope>NUCLEOTIDE SEQUENCE [LARGE SCALE GENOMIC DNA]</scope>
    <source>
        <strain evidence="1 2">HX-9-20</strain>
    </source>
</reference>
<dbReference type="AlphaFoldDB" id="A0A562ZID8"/>
<protein>
    <submittedName>
        <fullName evidence="1">Nucleotidyl transferase AbiEii/AbiGii toxin family protein</fullName>
    </submittedName>
</protein>
<name>A0A562ZID8_9BURK</name>
<keyword evidence="1" id="KW-0808">Transferase</keyword>
<evidence type="ECO:0000313" key="2">
    <source>
        <dbReference type="Proteomes" id="UP000318199"/>
    </source>
</evidence>
<gene>
    <name evidence="1" type="ORF">FN976_24370</name>
</gene>
<dbReference type="GO" id="GO:0016740">
    <property type="term" value="F:transferase activity"/>
    <property type="evidence" value="ECO:0007669"/>
    <property type="project" value="UniProtKB-KW"/>
</dbReference>
<dbReference type="Proteomes" id="UP000318199">
    <property type="component" value="Unassembled WGS sequence"/>
</dbReference>
<accession>A0A562ZID8</accession>
<comment type="caution">
    <text evidence="1">The sequence shown here is derived from an EMBL/GenBank/DDBJ whole genome shotgun (WGS) entry which is preliminary data.</text>
</comment>
<evidence type="ECO:0000313" key="1">
    <source>
        <dbReference type="EMBL" id="TWO68075.1"/>
    </source>
</evidence>
<dbReference type="EMBL" id="VOBQ01000021">
    <property type="protein sequence ID" value="TWO68075.1"/>
    <property type="molecule type" value="Genomic_DNA"/>
</dbReference>
<organism evidence="1 2">
    <name type="scientific">Caenimonas sedimenti</name>
    <dbReference type="NCBI Taxonomy" id="2596921"/>
    <lineage>
        <taxon>Bacteria</taxon>
        <taxon>Pseudomonadati</taxon>
        <taxon>Pseudomonadota</taxon>
        <taxon>Betaproteobacteria</taxon>
        <taxon>Burkholderiales</taxon>
        <taxon>Comamonadaceae</taxon>
        <taxon>Caenimonas</taxon>
    </lineage>
</organism>
<dbReference type="OrthoDB" id="9152353at2"/>
<sequence length="283" mass="31114">MAALYTPTEKGFDARLEAIDRCQVGLLRELAGDLGSRLTLKGGMAMRASFGSLRLTKDIDFDRDESIQQATLKKNLERLLVRAAGPAGIRDPKVEITKDTNTTVRARLQGALPDGTDVRFDVEVSGRRAPDKANVRAEIVTPPARYSMAPFPVQTYTNDALAAMKIAAALSEQRNAPRDLYDLRDLARANADPTLILSRQRSELIGTWANNALGKLEMLSYGLAQQELLPYLPPGDRGELTEDAWVDATLAVAESIQTWCAGALRLQEVQDAAQQHQVREQRS</sequence>
<dbReference type="Gene3D" id="3.10.450.620">
    <property type="entry name" value="JHP933, nucleotidyltransferase-like core domain"/>
    <property type="match status" value="1"/>
</dbReference>
<proteinExistence type="predicted"/>
<dbReference type="RefSeq" id="WP_145895810.1">
    <property type="nucleotide sequence ID" value="NZ_VOBQ01000021.1"/>
</dbReference>